<dbReference type="InterPro" id="IPR046335">
    <property type="entry name" value="LacI/GalR-like_sensor"/>
</dbReference>
<dbReference type="Proteomes" id="UP000037392">
    <property type="component" value="Unassembled WGS sequence"/>
</dbReference>
<dbReference type="InterPro" id="IPR010982">
    <property type="entry name" value="Lambda_DNA-bd_dom_sf"/>
</dbReference>
<dbReference type="Gene3D" id="1.10.260.40">
    <property type="entry name" value="lambda repressor-like DNA-binding domains"/>
    <property type="match status" value="1"/>
</dbReference>
<dbReference type="PATRIC" id="fig|742734.4.peg.1014"/>
<dbReference type="GeneID" id="93165733"/>
<dbReference type="SUPFAM" id="SSF47413">
    <property type="entry name" value="lambda repressor-like DNA-binding domains"/>
    <property type="match status" value="1"/>
</dbReference>
<organism evidence="5 6">
    <name type="scientific">[Clostridium] citroniae WAL-19142</name>
    <dbReference type="NCBI Taxonomy" id="742734"/>
    <lineage>
        <taxon>Bacteria</taxon>
        <taxon>Bacillati</taxon>
        <taxon>Bacillota</taxon>
        <taxon>Clostridia</taxon>
        <taxon>Lachnospirales</taxon>
        <taxon>Lachnospiraceae</taxon>
        <taxon>Enterocloster</taxon>
    </lineage>
</organism>
<evidence type="ECO:0000313" key="5">
    <source>
        <dbReference type="EMBL" id="KMW23741.1"/>
    </source>
</evidence>
<dbReference type="AlphaFoldDB" id="A0A0J9CHB0"/>
<proteinExistence type="predicted"/>
<keyword evidence="1" id="KW-0805">Transcription regulation</keyword>
<dbReference type="CDD" id="cd06267">
    <property type="entry name" value="PBP1_LacI_sugar_binding-like"/>
    <property type="match status" value="1"/>
</dbReference>
<keyword evidence="2" id="KW-0238">DNA-binding</keyword>
<dbReference type="InterPro" id="IPR028082">
    <property type="entry name" value="Peripla_BP_I"/>
</dbReference>
<accession>A0A0J9CHB0</accession>
<sequence length="333" mass="37293">MKITSAEIARLANVSRSTVSRVVNNYSNVPDETRKKVLDVIEKYGYEPNSFAQVLAGKASREIALFISDCDSSRKRWKGTESPYFMRLIAELISQGKQYEYMISVVVVTQKSDFAKIENMYLSRMICGGVFVGFEFEMKSINELALQGFNMVVIDPNVDMIQAENIRGIYSQNQDAGYLATSYLIRQGHRQIVHLSGDDRLSSRDRVIGYKRAMLEAGLEDECRIEAGNFNSETAYKAAERILHTPATAIYAANDLMAIVAMRAANDLGRKVPEDIKIVGCDYNSNYEDLGYHLTTVEISVRDIAKTAVRAVIGMEKGDRLICPARFRKGVTA</sequence>
<feature type="domain" description="HTH lacI-type" evidence="4">
    <location>
        <begin position="3"/>
        <end position="57"/>
    </location>
</feature>
<evidence type="ECO:0000259" key="4">
    <source>
        <dbReference type="PROSITE" id="PS50932"/>
    </source>
</evidence>
<evidence type="ECO:0000313" key="6">
    <source>
        <dbReference type="Proteomes" id="UP000037392"/>
    </source>
</evidence>
<evidence type="ECO:0000256" key="1">
    <source>
        <dbReference type="ARBA" id="ARBA00023015"/>
    </source>
</evidence>
<dbReference type="PANTHER" id="PTHR30146:SF109">
    <property type="entry name" value="HTH-TYPE TRANSCRIPTIONAL REGULATOR GALS"/>
    <property type="match status" value="1"/>
</dbReference>
<evidence type="ECO:0000256" key="2">
    <source>
        <dbReference type="ARBA" id="ARBA00023125"/>
    </source>
</evidence>
<dbReference type="RefSeq" id="WP_007867066.1">
    <property type="nucleotide sequence ID" value="NZ_KQ235876.1"/>
</dbReference>
<dbReference type="OrthoDB" id="9775106at2"/>
<dbReference type="GO" id="GO:0000976">
    <property type="term" value="F:transcription cis-regulatory region binding"/>
    <property type="evidence" value="ECO:0007669"/>
    <property type="project" value="TreeGrafter"/>
</dbReference>
<dbReference type="EMBL" id="ADLK01000005">
    <property type="protein sequence ID" value="KMW23741.1"/>
    <property type="molecule type" value="Genomic_DNA"/>
</dbReference>
<name>A0A0J9CHB0_9FIRM</name>
<evidence type="ECO:0000256" key="3">
    <source>
        <dbReference type="ARBA" id="ARBA00023163"/>
    </source>
</evidence>
<dbReference type="InterPro" id="IPR000843">
    <property type="entry name" value="HTH_LacI"/>
</dbReference>
<dbReference type="Pfam" id="PF00356">
    <property type="entry name" value="LacI"/>
    <property type="match status" value="1"/>
</dbReference>
<dbReference type="Gene3D" id="3.40.50.2300">
    <property type="match status" value="2"/>
</dbReference>
<dbReference type="CDD" id="cd01392">
    <property type="entry name" value="HTH_LacI"/>
    <property type="match status" value="1"/>
</dbReference>
<dbReference type="SMART" id="SM00354">
    <property type="entry name" value="HTH_LACI"/>
    <property type="match status" value="1"/>
</dbReference>
<dbReference type="PROSITE" id="PS50932">
    <property type="entry name" value="HTH_LACI_2"/>
    <property type="match status" value="1"/>
</dbReference>
<dbReference type="GO" id="GO:0003700">
    <property type="term" value="F:DNA-binding transcription factor activity"/>
    <property type="evidence" value="ECO:0007669"/>
    <property type="project" value="TreeGrafter"/>
</dbReference>
<reference evidence="5 6" key="1">
    <citation type="submission" date="2011-04" db="EMBL/GenBank/DDBJ databases">
        <title>The Genome Sequence of Clostridium citroniae WAL-19142.</title>
        <authorList>
            <consortium name="The Broad Institute Genome Sequencing Platform"/>
            <person name="Earl A."/>
            <person name="Ward D."/>
            <person name="Feldgarden M."/>
            <person name="Gevers D."/>
            <person name="Warren Y.A."/>
            <person name="Tyrrell K.L."/>
            <person name="Citron D.M."/>
            <person name="Goldstein E.J."/>
            <person name="Daigneault M."/>
            <person name="Allen-Vercoe E."/>
            <person name="Young S.K."/>
            <person name="Zeng Q."/>
            <person name="Gargeya S."/>
            <person name="Fitzgerald M."/>
            <person name="Haas B."/>
            <person name="Abouelleil A."/>
            <person name="Alvarado L."/>
            <person name="Arachchi H.M."/>
            <person name="Berlin A."/>
            <person name="Brown A."/>
            <person name="Chapman S.B."/>
            <person name="Chen Z."/>
            <person name="Dunbar C."/>
            <person name="Freedman E."/>
            <person name="Gearin G."/>
            <person name="Gellesch M."/>
            <person name="Goldberg J."/>
            <person name="Griggs A."/>
            <person name="Gujja S."/>
            <person name="Heilman E.R."/>
            <person name="Heiman D."/>
            <person name="Howarth C."/>
            <person name="Larson L."/>
            <person name="Lui A."/>
            <person name="MacDonald P.J."/>
            <person name="Mehta T."/>
            <person name="Montmayeur A."/>
            <person name="Murphy C."/>
            <person name="Neiman D."/>
            <person name="Pearson M."/>
            <person name="Priest M."/>
            <person name="Roberts A."/>
            <person name="Saif S."/>
            <person name="Shea T."/>
            <person name="Shenoy N."/>
            <person name="Sisk P."/>
            <person name="Stolte C."/>
            <person name="Sykes S."/>
            <person name="White J."/>
            <person name="Yandava C."/>
            <person name="Wortman J."/>
            <person name="Nusbaum C."/>
            <person name="Birren B."/>
        </authorList>
    </citation>
    <scope>NUCLEOTIDE SEQUENCE [LARGE SCALE GENOMIC DNA]</scope>
    <source>
        <strain evidence="5 6">WAL-19142</strain>
    </source>
</reference>
<protein>
    <recommendedName>
        <fullName evidence="4">HTH lacI-type domain-containing protein</fullName>
    </recommendedName>
</protein>
<dbReference type="Pfam" id="PF13377">
    <property type="entry name" value="Peripla_BP_3"/>
    <property type="match status" value="1"/>
</dbReference>
<gene>
    <name evidence="5" type="ORF">HMPREF9470_00957</name>
</gene>
<dbReference type="SUPFAM" id="SSF53822">
    <property type="entry name" value="Periplasmic binding protein-like I"/>
    <property type="match status" value="1"/>
</dbReference>
<comment type="caution">
    <text evidence="5">The sequence shown here is derived from an EMBL/GenBank/DDBJ whole genome shotgun (WGS) entry which is preliminary data.</text>
</comment>
<dbReference type="PANTHER" id="PTHR30146">
    <property type="entry name" value="LACI-RELATED TRANSCRIPTIONAL REPRESSOR"/>
    <property type="match status" value="1"/>
</dbReference>
<keyword evidence="3" id="KW-0804">Transcription</keyword>